<name>A0AAD4H917_9FUNG</name>
<comment type="caution">
    <text evidence="1">The sequence shown here is derived from an EMBL/GenBank/DDBJ whole genome shotgun (WGS) entry which is preliminary data.</text>
</comment>
<dbReference type="Proteomes" id="UP001194580">
    <property type="component" value="Unassembled WGS sequence"/>
</dbReference>
<sequence>MARYHGYEKTVRQPKSVKHPIEKPLSFLGDQAAQDSSQIIITACDPILGDTGSIRFAGGIQTVPDIEESIHQLRDRRLQARENSLFVPPLAKRTLQSSDDTLFPLLEMAIKFLSGSGKVLLLLGDSLGGKSTFSLELERTLWKAYKRGNAIPLYINLLAINNPNENMIDKQLHQLRLFSEAQIQELRLSREFVVICDGYDGSQLKQNLYATNLLNEPGQWGAKMVISCRSQYLGSDYQVRFQPKSDQYEQPIADLFQEAVIAPFSRTQIEQYVEQFVQKMPSQAIDTTQPNWTVKDYMDKLNVIPHMFELVSNPFLLTLALRALPNVVRSGHNLSNIRLSRVCLYDSFIEQWLETNKRRLEGTTLSTEAQETFEALLNEGFVQQGVNYQKNLAVAIFKHQGGNPVVEYSHIRENMSWKAAFFGPNSQATLLREASPLSRSGSQYRFLHRSILEYLYSRVISDPFEVSNLATHIASGATESTVSFLDHPLNQMSILGEPSISQFLADRIELDPLFKSRLFAAIEESKVDARVSQAAANAIMILVRAGVRFNGADLREVRIPGADINAGQFDSADMEGVDLSNINMSKWHVDLSF</sequence>
<dbReference type="Gene3D" id="3.40.50.300">
    <property type="entry name" value="P-loop containing nucleotide triphosphate hydrolases"/>
    <property type="match status" value="1"/>
</dbReference>
<dbReference type="Gene3D" id="2.160.20.80">
    <property type="entry name" value="E3 ubiquitin-protein ligase SopA"/>
    <property type="match status" value="1"/>
</dbReference>
<protein>
    <submittedName>
        <fullName evidence="1">WD_REPEATS_REGION domain-containing protein</fullName>
    </submittedName>
</protein>
<dbReference type="SUPFAM" id="SSF141571">
    <property type="entry name" value="Pentapeptide repeat-like"/>
    <property type="match status" value="1"/>
</dbReference>
<gene>
    <name evidence="1" type="primary">WDR31_9</name>
    <name evidence="1" type="ORF">BGZ95_007368</name>
</gene>
<evidence type="ECO:0000313" key="2">
    <source>
        <dbReference type="Proteomes" id="UP001194580"/>
    </source>
</evidence>
<keyword evidence="2" id="KW-1185">Reference proteome</keyword>
<evidence type="ECO:0000313" key="1">
    <source>
        <dbReference type="EMBL" id="KAG0276562.1"/>
    </source>
</evidence>
<dbReference type="EMBL" id="JAAAIL010000359">
    <property type="protein sequence ID" value="KAG0276562.1"/>
    <property type="molecule type" value="Genomic_DNA"/>
</dbReference>
<dbReference type="InterPro" id="IPR027417">
    <property type="entry name" value="P-loop_NTPase"/>
</dbReference>
<organism evidence="1 2">
    <name type="scientific">Linnemannia exigua</name>
    <dbReference type="NCBI Taxonomy" id="604196"/>
    <lineage>
        <taxon>Eukaryota</taxon>
        <taxon>Fungi</taxon>
        <taxon>Fungi incertae sedis</taxon>
        <taxon>Mucoromycota</taxon>
        <taxon>Mortierellomycotina</taxon>
        <taxon>Mortierellomycetes</taxon>
        <taxon>Mortierellales</taxon>
        <taxon>Mortierellaceae</taxon>
        <taxon>Linnemannia</taxon>
    </lineage>
</organism>
<dbReference type="AlphaFoldDB" id="A0AAD4H917"/>
<proteinExistence type="predicted"/>
<accession>A0AAD4H917</accession>
<reference evidence="1" key="1">
    <citation type="journal article" date="2020" name="Fungal Divers.">
        <title>Resolving the Mortierellaceae phylogeny through synthesis of multi-gene phylogenetics and phylogenomics.</title>
        <authorList>
            <person name="Vandepol N."/>
            <person name="Liber J."/>
            <person name="Desiro A."/>
            <person name="Na H."/>
            <person name="Kennedy M."/>
            <person name="Barry K."/>
            <person name="Grigoriev I.V."/>
            <person name="Miller A.N."/>
            <person name="O'Donnell K."/>
            <person name="Stajich J.E."/>
            <person name="Bonito G."/>
        </authorList>
    </citation>
    <scope>NUCLEOTIDE SEQUENCE</scope>
    <source>
        <strain evidence="1">NRRL 28262</strain>
    </source>
</reference>